<reference evidence="3" key="1">
    <citation type="submission" date="2020-02" db="EMBL/GenBank/DDBJ databases">
        <authorList>
            <person name="Palmer J.M."/>
        </authorList>
    </citation>
    <scope>NUCLEOTIDE SEQUENCE</scope>
    <source>
        <strain evidence="3">EPUS1.4</strain>
        <tissue evidence="3">Thallus</tissue>
    </source>
</reference>
<dbReference type="InterPro" id="IPR003131">
    <property type="entry name" value="T1-type_BTB"/>
</dbReference>
<feature type="region of interest" description="Disordered" evidence="1">
    <location>
        <begin position="1"/>
        <end position="45"/>
    </location>
</feature>
<gene>
    <name evidence="3" type="ORF">GJ744_003292</name>
</gene>
<dbReference type="PANTHER" id="PTHR31758:SF2">
    <property type="entry name" value="BTB_POZ DOMAIN-CONTAINING PROTEIN YLR108C"/>
    <property type="match status" value="1"/>
</dbReference>
<evidence type="ECO:0000259" key="2">
    <source>
        <dbReference type="Pfam" id="PF02214"/>
    </source>
</evidence>
<keyword evidence="4" id="KW-1185">Reference proteome</keyword>
<feature type="compositionally biased region" description="Polar residues" evidence="1">
    <location>
        <begin position="414"/>
        <end position="424"/>
    </location>
</feature>
<dbReference type="SUPFAM" id="SSF54695">
    <property type="entry name" value="POZ domain"/>
    <property type="match status" value="1"/>
</dbReference>
<evidence type="ECO:0000313" key="3">
    <source>
        <dbReference type="EMBL" id="KAF7503750.1"/>
    </source>
</evidence>
<dbReference type="GO" id="GO:0051260">
    <property type="term" value="P:protein homooligomerization"/>
    <property type="evidence" value="ECO:0007669"/>
    <property type="project" value="InterPro"/>
</dbReference>
<organism evidence="3 4">
    <name type="scientific">Endocarpon pusillum</name>
    <dbReference type="NCBI Taxonomy" id="364733"/>
    <lineage>
        <taxon>Eukaryota</taxon>
        <taxon>Fungi</taxon>
        <taxon>Dikarya</taxon>
        <taxon>Ascomycota</taxon>
        <taxon>Pezizomycotina</taxon>
        <taxon>Eurotiomycetes</taxon>
        <taxon>Chaetothyriomycetidae</taxon>
        <taxon>Verrucariales</taxon>
        <taxon>Verrucariaceae</taxon>
        <taxon>Endocarpon</taxon>
    </lineage>
</organism>
<dbReference type="InterPro" id="IPR011333">
    <property type="entry name" value="SKP1/BTB/POZ_sf"/>
</dbReference>
<feature type="domain" description="Potassium channel tetramerisation-type BTB" evidence="2">
    <location>
        <begin position="65"/>
        <end position="153"/>
    </location>
</feature>
<dbReference type="AlphaFoldDB" id="A0A8H7AEI2"/>
<evidence type="ECO:0000313" key="4">
    <source>
        <dbReference type="Proteomes" id="UP000606974"/>
    </source>
</evidence>
<feature type="region of interest" description="Disordered" evidence="1">
    <location>
        <begin position="414"/>
        <end position="433"/>
    </location>
</feature>
<feature type="compositionally biased region" description="Low complexity" evidence="1">
    <location>
        <begin position="25"/>
        <end position="35"/>
    </location>
</feature>
<name>A0A8H7AEI2_9EURO</name>
<comment type="caution">
    <text evidence="3">The sequence shown here is derived from an EMBL/GenBank/DDBJ whole genome shotgun (WGS) entry which is preliminary data.</text>
</comment>
<dbReference type="OrthoDB" id="2414723at2759"/>
<dbReference type="Gene3D" id="3.30.710.10">
    <property type="entry name" value="Potassium Channel Kv1.1, Chain A"/>
    <property type="match status" value="2"/>
</dbReference>
<dbReference type="Pfam" id="PF02214">
    <property type="entry name" value="BTB_2"/>
    <property type="match status" value="1"/>
</dbReference>
<sequence length="489" mass="54816">MSSTNRQSSQLLTPSIPRPPPPLSKNPNSSLPTPTRNVDPSLSSGILRERPGEQTLLPAEKVYPIQIGTELFRLSGASITSDAPSYFTRFFEDQVRHTEENQSIKTLYIDRDPTIFHDIARHLQGYYVQPLDGTHYVRLFADAQFYSLPRLISQLFSSEIFIQIGDRNFQVPRDIFSSPGDSPNFFTLGFGVFFASREEIFPGLDRTGLLRPPSIAPPSVPSRSANVFSQLLHLLRGYPLRIENEDHRAELLRDCRYFHLRGLEQKLIAHEITYNPERQTLEILLRLEDVKPSGISFVQNENKNIPSSLSVNGTTGWVHYARPFVDETPLELILEIGSDHTILNLGSNSRNQAVFHGLTKARVSALLEVVAGKVGTPLIICADTMAKFIMDTNTDLTLDGKPADAVREATTMQTADHIGTATSPESKKRKLDDDGLESVVREWKVRTGQWRLRVQQEAGKSGPEIVLVAVKVDAFTSERAKNARRKFLS</sequence>
<accession>A0A8H7AEI2</accession>
<dbReference type="PANTHER" id="PTHR31758">
    <property type="entry name" value="BTB/POZ DOMAIN-CONTAINING PROTEIN YLR108C"/>
    <property type="match status" value="1"/>
</dbReference>
<evidence type="ECO:0000256" key="1">
    <source>
        <dbReference type="SAM" id="MobiDB-lite"/>
    </source>
</evidence>
<dbReference type="EMBL" id="JAACFV010000163">
    <property type="protein sequence ID" value="KAF7503750.1"/>
    <property type="molecule type" value="Genomic_DNA"/>
</dbReference>
<proteinExistence type="predicted"/>
<feature type="compositionally biased region" description="Polar residues" evidence="1">
    <location>
        <begin position="1"/>
        <end position="10"/>
    </location>
</feature>
<dbReference type="Proteomes" id="UP000606974">
    <property type="component" value="Unassembled WGS sequence"/>
</dbReference>
<protein>
    <recommendedName>
        <fullName evidence="2">Potassium channel tetramerisation-type BTB domain-containing protein</fullName>
    </recommendedName>
</protein>